<evidence type="ECO:0000313" key="2">
    <source>
        <dbReference type="EMBL" id="MDW5595158.1"/>
    </source>
</evidence>
<sequence length="149" mass="16001">MAHLFICPNCGNRTSESDRNAGFTRVPKGCAKCGFGFLFELLDDYYPAPNAAFFVCDREGRVIGCGRGSFELTGLDDERVIGRSVREVLGLDFPNGDDPVGTVLEWGVRALGRPVTVNAEGDLPAQAVADLFPAYDDDGGLLLVLTPSK</sequence>
<evidence type="ECO:0000259" key="1">
    <source>
        <dbReference type="PROSITE" id="PS50112"/>
    </source>
</evidence>
<dbReference type="Proteomes" id="UP001284601">
    <property type="component" value="Unassembled WGS sequence"/>
</dbReference>
<dbReference type="Pfam" id="PF08448">
    <property type="entry name" value="PAS_4"/>
    <property type="match status" value="1"/>
</dbReference>
<organism evidence="2 3">
    <name type="scientific">Conexibacter stalactiti</name>
    <dbReference type="NCBI Taxonomy" id="1940611"/>
    <lineage>
        <taxon>Bacteria</taxon>
        <taxon>Bacillati</taxon>
        <taxon>Actinomycetota</taxon>
        <taxon>Thermoleophilia</taxon>
        <taxon>Solirubrobacterales</taxon>
        <taxon>Conexibacteraceae</taxon>
        <taxon>Conexibacter</taxon>
    </lineage>
</organism>
<dbReference type="SUPFAM" id="SSF55785">
    <property type="entry name" value="PYP-like sensor domain (PAS domain)"/>
    <property type="match status" value="1"/>
</dbReference>
<accession>A0ABU4HPB5</accession>
<dbReference type="EMBL" id="JAWSTH010000028">
    <property type="protein sequence ID" value="MDW5595158.1"/>
    <property type="molecule type" value="Genomic_DNA"/>
</dbReference>
<dbReference type="RefSeq" id="WP_318597495.1">
    <property type="nucleotide sequence ID" value="NZ_JAWSTH010000028.1"/>
</dbReference>
<dbReference type="InterPro" id="IPR000014">
    <property type="entry name" value="PAS"/>
</dbReference>
<protein>
    <submittedName>
        <fullName evidence="2">PAS domain-containing protein</fullName>
    </submittedName>
</protein>
<gene>
    <name evidence="2" type="ORF">R7226_12475</name>
</gene>
<dbReference type="PROSITE" id="PS50112">
    <property type="entry name" value="PAS"/>
    <property type="match status" value="1"/>
</dbReference>
<comment type="caution">
    <text evidence="2">The sequence shown here is derived from an EMBL/GenBank/DDBJ whole genome shotgun (WGS) entry which is preliminary data.</text>
</comment>
<reference evidence="3" key="1">
    <citation type="submission" date="2023-07" db="EMBL/GenBank/DDBJ databases">
        <title>Conexibacter stalactiti sp. nov., isolated from stalactites in a lava cave and emended description of the genus Conexibacter.</title>
        <authorList>
            <person name="Lee S.D."/>
        </authorList>
    </citation>
    <scope>NUCLEOTIDE SEQUENCE [LARGE SCALE GENOMIC DNA]</scope>
    <source>
        <strain evidence="3">KCTC 39840</strain>
    </source>
</reference>
<keyword evidence="3" id="KW-1185">Reference proteome</keyword>
<proteinExistence type="predicted"/>
<name>A0ABU4HPB5_9ACTN</name>
<reference evidence="2 3" key="2">
    <citation type="submission" date="2023-10" db="EMBL/GenBank/DDBJ databases">
        <authorList>
            <person name="Han X.F."/>
        </authorList>
    </citation>
    <scope>NUCLEOTIDE SEQUENCE [LARGE SCALE GENOMIC DNA]</scope>
    <source>
        <strain evidence="2 3">KCTC 39840</strain>
    </source>
</reference>
<evidence type="ECO:0000313" key="3">
    <source>
        <dbReference type="Proteomes" id="UP001284601"/>
    </source>
</evidence>
<feature type="domain" description="PAS" evidence="1">
    <location>
        <begin position="53"/>
        <end position="89"/>
    </location>
</feature>
<dbReference type="InterPro" id="IPR035965">
    <property type="entry name" value="PAS-like_dom_sf"/>
</dbReference>
<dbReference type="InterPro" id="IPR013656">
    <property type="entry name" value="PAS_4"/>
</dbReference>